<evidence type="ECO:0000313" key="2">
    <source>
        <dbReference type="Proteomes" id="UP001303587"/>
    </source>
</evidence>
<evidence type="ECO:0000313" key="1">
    <source>
        <dbReference type="EMBL" id="WNY24841.1"/>
    </source>
</evidence>
<dbReference type="EMBL" id="CP131060">
    <property type="protein sequence ID" value="WNY24841.1"/>
    <property type="molecule type" value="Genomic_DNA"/>
</dbReference>
<dbReference type="RefSeq" id="WP_338102903.1">
    <property type="nucleotide sequence ID" value="NZ_CP131060.1"/>
</dbReference>
<dbReference type="AlphaFoldDB" id="A0AA96VB24"/>
<organism evidence="1 2">
    <name type="scientific">Methanolapillus millepedarum</name>
    <dbReference type="NCBI Taxonomy" id="3028296"/>
    <lineage>
        <taxon>Archaea</taxon>
        <taxon>Methanobacteriati</taxon>
        <taxon>Methanobacteriota</taxon>
        <taxon>Stenosarchaea group</taxon>
        <taxon>Methanomicrobia</taxon>
        <taxon>Methanosarcinales</taxon>
        <taxon>Methanosarcinaceae</taxon>
        <taxon>Methanolapillus</taxon>
    </lineage>
</organism>
<dbReference type="PIRSF" id="PIRSF004929">
    <property type="entry name" value="UCP004929"/>
    <property type="match status" value="1"/>
</dbReference>
<accession>A0AA96VB24</accession>
<protein>
    <recommendedName>
        <fullName evidence="3">Methanogenesis marker protein 8</fullName>
    </recommendedName>
</protein>
<gene>
    <name evidence="1" type="ORF">MsAc7_03680</name>
</gene>
<evidence type="ECO:0008006" key="3">
    <source>
        <dbReference type="Google" id="ProtNLM"/>
    </source>
</evidence>
<reference evidence="1 2" key="1">
    <citation type="submission" date="2023-07" db="EMBL/GenBank/DDBJ databases">
        <title>Closed genoem sequence of Methanosarcinaceae archaeon Ac7.</title>
        <authorList>
            <person name="Poehlein A."/>
            <person name="Protasov E."/>
            <person name="Platt K."/>
            <person name="Reeh H."/>
            <person name="Daniel R."/>
            <person name="Brune A."/>
        </authorList>
    </citation>
    <scope>NUCLEOTIDE SEQUENCE [LARGE SCALE GENOMIC DNA]</scope>
    <source>
        <strain evidence="1 2">Ac7</strain>
    </source>
</reference>
<dbReference type="Pfam" id="PF09872">
    <property type="entry name" value="DUF2099"/>
    <property type="match status" value="1"/>
</dbReference>
<keyword evidence="2" id="KW-1185">Reference proteome</keyword>
<name>A0AA96VB24_9EURY</name>
<sequence>MRHVMEMVGKTRVVVEDGMVVDVSAPEVTWCPLFEKARGIIEINPDEVKKNMEFRIQTFGFFTPKRQLDGFEDFVGFGASETMMSGLLHGIIDASVSVCDGAGTVITANPSLVQGMGARMSGLVYTEPIPEIIQKIKDRDGLVLDEKTATIDPYLGAQKAAELGFKKIAVTVADAKTAERIRQLQDDYPVYFMIIAVHTTGLSCAESEKIAQFSDIITLCASKYLRTIKPLLQVGTSVPLIAVTQKGRELLLERAKYVKSPLLVNTMPLPYLPEQKQPRDLI</sequence>
<proteinExistence type="predicted"/>
<dbReference type="GeneID" id="89229487"/>
<dbReference type="InterPro" id="IPR009181">
    <property type="entry name" value="Methan_mark_8"/>
</dbReference>
<dbReference type="Proteomes" id="UP001303587">
    <property type="component" value="Chromosome"/>
</dbReference>
<dbReference type="NCBIfam" id="TIGR03275">
    <property type="entry name" value="methan_mark_8"/>
    <property type="match status" value="1"/>
</dbReference>